<dbReference type="EMBL" id="BMIN01000003">
    <property type="protein sequence ID" value="GGD04062.1"/>
    <property type="molecule type" value="Genomic_DNA"/>
</dbReference>
<gene>
    <name evidence="1" type="ORF">GCM10011389_09490</name>
</gene>
<protein>
    <submittedName>
        <fullName evidence="1">Uncharacterized protein</fullName>
    </submittedName>
</protein>
<accession>A0ABQ1PUZ5</accession>
<organism evidence="1 2">
    <name type="scientific">Pontibacillus salipaludis</name>
    <dbReference type="NCBI Taxonomy" id="1697394"/>
    <lineage>
        <taxon>Bacteria</taxon>
        <taxon>Bacillati</taxon>
        <taxon>Bacillota</taxon>
        <taxon>Bacilli</taxon>
        <taxon>Bacillales</taxon>
        <taxon>Bacillaceae</taxon>
        <taxon>Pontibacillus</taxon>
    </lineage>
</organism>
<evidence type="ECO:0000313" key="1">
    <source>
        <dbReference type="EMBL" id="GGD04062.1"/>
    </source>
</evidence>
<comment type="caution">
    <text evidence="1">The sequence shown here is derived from an EMBL/GenBank/DDBJ whole genome shotgun (WGS) entry which is preliminary data.</text>
</comment>
<keyword evidence="2" id="KW-1185">Reference proteome</keyword>
<reference evidence="2" key="1">
    <citation type="journal article" date="2019" name="Int. J. Syst. Evol. Microbiol.">
        <title>The Global Catalogue of Microorganisms (GCM) 10K type strain sequencing project: providing services to taxonomists for standard genome sequencing and annotation.</title>
        <authorList>
            <consortium name="The Broad Institute Genomics Platform"/>
            <consortium name="The Broad Institute Genome Sequencing Center for Infectious Disease"/>
            <person name="Wu L."/>
            <person name="Ma J."/>
        </authorList>
    </citation>
    <scope>NUCLEOTIDE SEQUENCE [LARGE SCALE GENOMIC DNA]</scope>
    <source>
        <strain evidence="2">CGMCC 1.15353</strain>
    </source>
</reference>
<name>A0ABQ1PUZ5_9BACI</name>
<sequence length="115" mass="12545">MGVRSCHRVGGFGGNLTFFSSVHLINVRAGLGTARLPREKEPRGDPAESVAIEEASQLPAGKRVVPKPALALINVTASNTIKCLNFKFSEYDKINIKRCKFSANDRNIKGNYSII</sequence>
<dbReference type="Proteomes" id="UP000642571">
    <property type="component" value="Unassembled WGS sequence"/>
</dbReference>
<evidence type="ECO:0000313" key="2">
    <source>
        <dbReference type="Proteomes" id="UP000642571"/>
    </source>
</evidence>
<proteinExistence type="predicted"/>